<evidence type="ECO:0000313" key="3">
    <source>
        <dbReference type="Proteomes" id="UP001187531"/>
    </source>
</evidence>
<dbReference type="SMART" id="SM00700">
    <property type="entry name" value="JHBP"/>
    <property type="match status" value="1"/>
</dbReference>
<dbReference type="InterPro" id="IPR038606">
    <property type="entry name" value="To_sf"/>
</dbReference>
<proteinExistence type="predicted"/>
<dbReference type="PANTHER" id="PTHR11008">
    <property type="entry name" value="PROTEIN TAKEOUT-LIKE PROTEIN"/>
    <property type="match status" value="1"/>
</dbReference>
<organism evidence="2 3">
    <name type="scientific">Artemia franciscana</name>
    <name type="common">Brine shrimp</name>
    <name type="synonym">Artemia sanfranciscana</name>
    <dbReference type="NCBI Taxonomy" id="6661"/>
    <lineage>
        <taxon>Eukaryota</taxon>
        <taxon>Metazoa</taxon>
        <taxon>Ecdysozoa</taxon>
        <taxon>Arthropoda</taxon>
        <taxon>Crustacea</taxon>
        <taxon>Branchiopoda</taxon>
        <taxon>Anostraca</taxon>
        <taxon>Artemiidae</taxon>
        <taxon>Artemia</taxon>
    </lineage>
</organism>
<evidence type="ECO:0000313" key="2">
    <source>
        <dbReference type="EMBL" id="KAK2723163.1"/>
    </source>
</evidence>
<protein>
    <submittedName>
        <fullName evidence="2">Uncharacterized protein</fullName>
    </submittedName>
</protein>
<dbReference type="Proteomes" id="UP001187531">
    <property type="component" value="Unassembled WGS sequence"/>
</dbReference>
<reference evidence="2" key="1">
    <citation type="submission" date="2023-07" db="EMBL/GenBank/DDBJ databases">
        <title>Chromosome-level genome assembly of Artemia franciscana.</title>
        <authorList>
            <person name="Jo E."/>
        </authorList>
    </citation>
    <scope>NUCLEOTIDE SEQUENCE</scope>
    <source>
        <tissue evidence="2">Whole body</tissue>
    </source>
</reference>
<name>A0AA88L9A8_ARTSF</name>
<feature type="signal peptide" evidence="1">
    <location>
        <begin position="1"/>
        <end position="16"/>
    </location>
</feature>
<feature type="chain" id="PRO_5041703635" evidence="1">
    <location>
        <begin position="17"/>
        <end position="241"/>
    </location>
</feature>
<keyword evidence="1" id="KW-0732">Signal</keyword>
<comment type="caution">
    <text evidence="2">The sequence shown here is derived from an EMBL/GenBank/DDBJ whole genome shotgun (WGS) entry which is preliminary data.</text>
</comment>
<dbReference type="AlphaFoldDB" id="A0AA88L9A8"/>
<accession>A0AA88L9A8</accession>
<keyword evidence="3" id="KW-1185">Reference proteome</keyword>
<dbReference type="Gene3D" id="3.15.10.30">
    <property type="entry name" value="Haemolymph juvenile hormone binding protein"/>
    <property type="match status" value="1"/>
</dbReference>
<evidence type="ECO:0000256" key="1">
    <source>
        <dbReference type="SAM" id="SignalP"/>
    </source>
</evidence>
<dbReference type="PANTHER" id="PTHR11008:SF9">
    <property type="entry name" value="PROTEIN TAKEOUT-LIKE PROTEIN"/>
    <property type="match status" value="1"/>
</dbReference>
<sequence length="241" mass="25915">MKLLFLWTFIISSTYCHEKNNRFGSELGPVIEGMLNSFFGTLSGTALDPLAIFNMTIPTIPLPGGYLDAKIAFTEVKGMSNCRADNVEVDIQAAGGFIPVEYNGTMDMNFSLPILQVSGSYWTNGVLLSVLPIYGEGAYTIDIIDASFGGGGGITVNVVTGKLQMNWLNLRLSFSQLVTNFEGLLGGGDLGSEINEMISSLATSIINSIIPLITTPLSDAIVNFLNKAFEGINIWDIVPKP</sequence>
<dbReference type="Pfam" id="PF06585">
    <property type="entry name" value="JHBP"/>
    <property type="match status" value="1"/>
</dbReference>
<dbReference type="EMBL" id="JAVRJZ010000004">
    <property type="protein sequence ID" value="KAK2723163.1"/>
    <property type="molecule type" value="Genomic_DNA"/>
</dbReference>
<dbReference type="InterPro" id="IPR010562">
    <property type="entry name" value="Haemolymph_juvenile_hormone-bd"/>
</dbReference>
<gene>
    <name evidence="2" type="ORF">QYM36_001740</name>
</gene>